<protein>
    <recommendedName>
        <fullName evidence="4">Glycosyltransferase RgtA/B/C/D-like domain-containing protein</fullName>
    </recommendedName>
</protein>
<keyword evidence="3" id="KW-1185">Reference proteome</keyword>
<feature type="transmembrane region" description="Helical" evidence="1">
    <location>
        <begin position="30"/>
        <end position="48"/>
    </location>
</feature>
<feature type="transmembrane region" description="Helical" evidence="1">
    <location>
        <begin position="383"/>
        <end position="400"/>
    </location>
</feature>
<dbReference type="KEGG" id="pbf:CFX0092_A0527"/>
<feature type="transmembrane region" description="Helical" evidence="1">
    <location>
        <begin position="209"/>
        <end position="234"/>
    </location>
</feature>
<accession>A0A160T1L9</accession>
<dbReference type="Proteomes" id="UP000215027">
    <property type="component" value="Chromosome I"/>
</dbReference>
<feature type="transmembrane region" description="Helical" evidence="1">
    <location>
        <begin position="60"/>
        <end position="78"/>
    </location>
</feature>
<dbReference type="AlphaFoldDB" id="A0A160T1L9"/>
<gene>
    <name evidence="2" type="ORF">CFX0092_A0527</name>
</gene>
<dbReference type="RefSeq" id="WP_095042022.1">
    <property type="nucleotide sequence ID" value="NZ_LN890655.1"/>
</dbReference>
<feature type="transmembrane region" description="Helical" evidence="1">
    <location>
        <begin position="174"/>
        <end position="197"/>
    </location>
</feature>
<organism evidence="2 3">
    <name type="scientific">Candidatus Promineifilum breve</name>
    <dbReference type="NCBI Taxonomy" id="1806508"/>
    <lineage>
        <taxon>Bacteria</taxon>
        <taxon>Bacillati</taxon>
        <taxon>Chloroflexota</taxon>
        <taxon>Ardenticatenia</taxon>
        <taxon>Candidatus Promineifilales</taxon>
        <taxon>Candidatus Promineifilaceae</taxon>
        <taxon>Candidatus Promineifilum</taxon>
    </lineage>
</organism>
<feature type="transmembrane region" description="Helical" evidence="1">
    <location>
        <begin position="350"/>
        <end position="371"/>
    </location>
</feature>
<feature type="transmembrane region" description="Helical" evidence="1">
    <location>
        <begin position="436"/>
        <end position="456"/>
    </location>
</feature>
<reference evidence="2" key="1">
    <citation type="submission" date="2016-01" db="EMBL/GenBank/DDBJ databases">
        <authorList>
            <person name="Mcilroy J.S."/>
            <person name="Karst M S."/>
            <person name="Albertsen M."/>
        </authorList>
    </citation>
    <scope>NUCLEOTIDE SEQUENCE</scope>
    <source>
        <strain evidence="2">Cfx-K</strain>
    </source>
</reference>
<keyword evidence="1" id="KW-0472">Membrane</keyword>
<evidence type="ECO:0008006" key="4">
    <source>
        <dbReference type="Google" id="ProtNLM"/>
    </source>
</evidence>
<dbReference type="OrthoDB" id="7672306at2"/>
<feature type="transmembrane region" description="Helical" evidence="1">
    <location>
        <begin position="299"/>
        <end position="320"/>
    </location>
</feature>
<name>A0A160T1L9_9CHLR</name>
<sequence>MAGLIFDWPAWVHGSNWVWVRRVPAAGARFWLMPLALVVGLAAGAAALRGGEWSRRRTALFLGGLVVLTPLLQIAVAAQHRTQPLSLMVISGAGFWQEGVRIDDPATFIREHTARMPTYADIHLRTQPPGWTLTYWALAQLFARAPGTADVAGRWIHRYDCAAPELLGLETAQLAAGSLRVALLLLSGLGVLPLYAIGRRFYTPAATRLGVVGFAFLPALLVFAGRFDVAYALLGLVGLWLGLRAVHDGDRASAILLAALLAGASFLSFTVLPVALLILVMMTASAWRENRAGVLRRLLWTAAGIGAAVLLLWGALWLTLDVNGLAMWRVSQAIHREYRLNYPAWFVFNLYDLAVFMGIIPFVGALGAAAVGLRRGSAGHRVAVGWAATILLLNLSATVRAETGRLWLFVMPLGLLIGLAYFAQAAGETKRGRDRLTLLFGVFLVQALVTGTLLGGRAGEPATPAPQWRLPQTMTPVDYRLGESVALRGYELEPAPDGLRLTLYWRALDFPRAEYSAFVHALDETGAIVAQSDGPPAVPMWCWVPGEVVRDERLLVAPAITTVSLGLYDPYTGVRLTVAPPVLEDRILLPVAAK</sequence>
<evidence type="ECO:0000313" key="3">
    <source>
        <dbReference type="Proteomes" id="UP000215027"/>
    </source>
</evidence>
<keyword evidence="1" id="KW-1133">Transmembrane helix</keyword>
<dbReference type="EMBL" id="LN890655">
    <property type="protein sequence ID" value="CUS02405.2"/>
    <property type="molecule type" value="Genomic_DNA"/>
</dbReference>
<feature type="transmembrane region" description="Helical" evidence="1">
    <location>
        <begin position="254"/>
        <end position="287"/>
    </location>
</feature>
<keyword evidence="1" id="KW-0812">Transmembrane</keyword>
<proteinExistence type="predicted"/>
<evidence type="ECO:0000256" key="1">
    <source>
        <dbReference type="SAM" id="Phobius"/>
    </source>
</evidence>
<feature type="transmembrane region" description="Helical" evidence="1">
    <location>
        <begin position="406"/>
        <end position="424"/>
    </location>
</feature>
<evidence type="ECO:0000313" key="2">
    <source>
        <dbReference type="EMBL" id="CUS02405.2"/>
    </source>
</evidence>